<name>A0A193BS82_AMYOR</name>
<organism evidence="2 3">
    <name type="scientific">Amycolatopsis orientalis</name>
    <name type="common">Nocardia orientalis</name>
    <dbReference type="NCBI Taxonomy" id="31958"/>
    <lineage>
        <taxon>Bacteria</taxon>
        <taxon>Bacillati</taxon>
        <taxon>Actinomycetota</taxon>
        <taxon>Actinomycetes</taxon>
        <taxon>Pseudonocardiales</taxon>
        <taxon>Pseudonocardiaceae</taxon>
        <taxon>Amycolatopsis</taxon>
    </lineage>
</organism>
<dbReference type="Pfam" id="PF13672">
    <property type="entry name" value="PP2C_2"/>
    <property type="match status" value="1"/>
</dbReference>
<dbReference type="KEGG" id="aori:SD37_04890"/>
<evidence type="ECO:0000313" key="2">
    <source>
        <dbReference type="EMBL" id="ANN15062.1"/>
    </source>
</evidence>
<dbReference type="Proteomes" id="UP000093695">
    <property type="component" value="Chromosome"/>
</dbReference>
<gene>
    <name evidence="2" type="ORF">SD37_04890</name>
</gene>
<protein>
    <recommendedName>
        <fullName evidence="1">PPM-type phosphatase domain-containing protein</fullName>
    </recommendedName>
</protein>
<reference evidence="2 3" key="1">
    <citation type="journal article" date="2015" name="Genome Announc.">
        <title>Draft Genome Sequence of Norvancomycin-Producing Strain Amycolatopsis orientalis CPCC200066.</title>
        <authorList>
            <person name="Lei X."/>
            <person name="Yuan F."/>
            <person name="Shi Y."/>
            <person name="Li X."/>
            <person name="Wang L."/>
            <person name="Hong B."/>
        </authorList>
    </citation>
    <scope>NUCLEOTIDE SEQUENCE [LARGE SCALE GENOMIC DNA]</scope>
    <source>
        <strain evidence="2 3">B-37</strain>
    </source>
</reference>
<sequence length="241" mass="26372">MTRPPAYRAVRPLRVAVRTTAKQDRGPCENEDSAAADINAGRFALSDGASAAARAEVWSQLLTEAFVSGGDPLKSSTLSALRRSWRERVCAPDLAWYAREKLAQGSAATFLGVRVETSGYTITAVGDSCLFHVSERELVLVAPLTDSREFTRFPDLVHTSPDTPVPLEHVWSGGGPLRDGDVLLLATDAVAKYLLRQHRETGELPAILDHLADEEQFIEFITRAREHGLENDDSTVCAVWT</sequence>
<proteinExistence type="predicted"/>
<dbReference type="EMBL" id="CP016174">
    <property type="protein sequence ID" value="ANN15062.1"/>
    <property type="molecule type" value="Genomic_DNA"/>
</dbReference>
<evidence type="ECO:0000313" key="3">
    <source>
        <dbReference type="Proteomes" id="UP000093695"/>
    </source>
</evidence>
<feature type="domain" description="PPM-type phosphatase" evidence="1">
    <location>
        <begin position="30"/>
        <end position="223"/>
    </location>
</feature>
<dbReference type="Gene3D" id="3.60.40.10">
    <property type="entry name" value="PPM-type phosphatase domain"/>
    <property type="match status" value="1"/>
</dbReference>
<dbReference type="SUPFAM" id="SSF81606">
    <property type="entry name" value="PP2C-like"/>
    <property type="match status" value="1"/>
</dbReference>
<keyword evidence="3" id="KW-1185">Reference proteome</keyword>
<dbReference type="AlphaFoldDB" id="A0A193BS82"/>
<evidence type="ECO:0000259" key="1">
    <source>
        <dbReference type="Pfam" id="PF13672"/>
    </source>
</evidence>
<dbReference type="STRING" id="31958.SD37_04890"/>
<dbReference type="InterPro" id="IPR036457">
    <property type="entry name" value="PPM-type-like_dom_sf"/>
</dbReference>
<dbReference type="RefSeq" id="WP_044851698.1">
    <property type="nucleotide sequence ID" value="NZ_CP016174.1"/>
</dbReference>
<dbReference type="InterPro" id="IPR001932">
    <property type="entry name" value="PPM-type_phosphatase-like_dom"/>
</dbReference>
<accession>A0A193BS82</accession>